<dbReference type="GO" id="GO:0046872">
    <property type="term" value="F:metal ion binding"/>
    <property type="evidence" value="ECO:0007669"/>
    <property type="project" value="UniProtKB-KW"/>
</dbReference>
<feature type="binding site" evidence="4">
    <location>
        <position position="110"/>
    </location>
    <ligand>
        <name>Zn(2+)</name>
        <dbReference type="ChEBI" id="CHEBI:29105"/>
    </ligand>
</feature>
<feature type="domain" description="Aspartate carbamoyltransferase regulatory subunit C-terminal" evidence="6">
    <location>
        <begin position="104"/>
        <end position="148"/>
    </location>
</feature>
<sequence length="153" mass="16976">MTTCKKELAVAALRNGTVIDRIPSSALFQAVKILGIEKLDKHVTIGNNLDSKKLGTKGIIKVADTIFPEDVLNRIALIAPTAKINIIRDFEVVEKYHVTLPQTIIGIVKCDNPKCITNNEPMKTKFELIDPENRVIRCHYCGHTVSAKDAQIK</sequence>
<dbReference type="EMBL" id="CP039393">
    <property type="protein sequence ID" value="QCD35056.1"/>
    <property type="molecule type" value="Genomic_DNA"/>
</dbReference>
<dbReference type="NCBIfam" id="TIGR00240">
    <property type="entry name" value="ATCase_reg"/>
    <property type="match status" value="1"/>
</dbReference>
<comment type="function">
    <text evidence="4">Involved in allosteric regulation of aspartate carbamoyltransferase.</text>
</comment>
<dbReference type="GO" id="GO:0009347">
    <property type="term" value="C:aspartate carbamoyltransferase complex"/>
    <property type="evidence" value="ECO:0007669"/>
    <property type="project" value="InterPro"/>
</dbReference>
<comment type="subunit">
    <text evidence="4">Contains catalytic and regulatory chains.</text>
</comment>
<reference evidence="7 8" key="1">
    <citation type="submission" date="2019-02" db="EMBL/GenBank/DDBJ databases">
        <title>Isolation and identification of novel species under the genus Muribaculum.</title>
        <authorList>
            <person name="Miyake S."/>
            <person name="Ding Y."/>
            <person name="Low A."/>
            <person name="Soh M."/>
            <person name="Seedorf H."/>
        </authorList>
    </citation>
    <scope>NUCLEOTIDE SEQUENCE [LARGE SCALE GENOMIC DNA]</scope>
    <source>
        <strain evidence="7 8">TLL-A4</strain>
    </source>
</reference>
<evidence type="ECO:0000256" key="1">
    <source>
        <dbReference type="ARBA" id="ARBA00022723"/>
    </source>
</evidence>
<dbReference type="GO" id="GO:0006221">
    <property type="term" value="P:pyrimidine nucleotide biosynthetic process"/>
    <property type="evidence" value="ECO:0007669"/>
    <property type="project" value="UniProtKB-UniRule"/>
</dbReference>
<keyword evidence="8" id="KW-1185">Reference proteome</keyword>
<comment type="similarity">
    <text evidence="4">Belongs to the PyrI family.</text>
</comment>
<proteinExistence type="inferred from homology"/>
<dbReference type="InterPro" id="IPR036792">
    <property type="entry name" value="Asp_carbatrfase_reg_C_sf"/>
</dbReference>
<protein>
    <recommendedName>
        <fullName evidence="4">Aspartate carbamoyltransferase regulatory chain</fullName>
    </recommendedName>
</protein>
<comment type="cofactor">
    <cofactor evidence="4">
        <name>Zn(2+)</name>
        <dbReference type="ChEBI" id="CHEBI:29105"/>
    </cofactor>
    <text evidence="4">Binds 1 zinc ion per subunit.</text>
</comment>
<organism evidence="7 8">
    <name type="scientific">Muribaculum gordoncarteri</name>
    <dbReference type="NCBI Taxonomy" id="2530390"/>
    <lineage>
        <taxon>Bacteria</taxon>
        <taxon>Pseudomonadati</taxon>
        <taxon>Bacteroidota</taxon>
        <taxon>Bacteroidia</taxon>
        <taxon>Bacteroidales</taxon>
        <taxon>Muribaculaceae</taxon>
        <taxon>Muribaculum</taxon>
    </lineage>
</organism>
<dbReference type="PANTHER" id="PTHR35805">
    <property type="entry name" value="ASPARTATE CARBAMOYLTRANSFERASE REGULATORY CHAIN"/>
    <property type="match status" value="1"/>
</dbReference>
<dbReference type="PANTHER" id="PTHR35805:SF1">
    <property type="entry name" value="ASPARTATE CARBAMOYLTRANSFERASE REGULATORY CHAIN"/>
    <property type="match status" value="1"/>
</dbReference>
<dbReference type="Proteomes" id="UP000297031">
    <property type="component" value="Chromosome"/>
</dbReference>
<dbReference type="Pfam" id="PF01948">
    <property type="entry name" value="PyrI"/>
    <property type="match status" value="1"/>
</dbReference>
<accession>A0A4P7VHY4</accession>
<feature type="domain" description="Aspartate carbamoyltransferase regulatory subunit N-terminal" evidence="5">
    <location>
        <begin position="8"/>
        <end position="98"/>
    </location>
</feature>
<dbReference type="InterPro" id="IPR002801">
    <property type="entry name" value="Asp_carbamoylTrfase_reg"/>
</dbReference>
<dbReference type="InterPro" id="IPR020542">
    <property type="entry name" value="Asp_carbamoyltrfase_reg_C"/>
</dbReference>
<keyword evidence="3 4" id="KW-0665">Pyrimidine biosynthesis</keyword>
<dbReference type="AlphaFoldDB" id="A0A4P7VHY4"/>
<dbReference type="KEGG" id="mgod:E7746_03750"/>
<evidence type="ECO:0000256" key="4">
    <source>
        <dbReference type="HAMAP-Rule" id="MF_00002"/>
    </source>
</evidence>
<dbReference type="InterPro" id="IPR036793">
    <property type="entry name" value="Asp_carbatrfase_reg_N_sf"/>
</dbReference>
<dbReference type="Gene3D" id="3.30.70.140">
    <property type="entry name" value="Aspartate carbamoyltransferase regulatory subunit, N-terminal domain"/>
    <property type="match status" value="1"/>
</dbReference>
<keyword evidence="2 4" id="KW-0862">Zinc</keyword>
<feature type="binding site" evidence="4">
    <location>
        <position position="141"/>
    </location>
    <ligand>
        <name>Zn(2+)</name>
        <dbReference type="ChEBI" id="CHEBI:29105"/>
    </ligand>
</feature>
<evidence type="ECO:0000256" key="2">
    <source>
        <dbReference type="ARBA" id="ARBA00022833"/>
    </source>
</evidence>
<keyword evidence="7" id="KW-0808">Transferase</keyword>
<name>A0A4P7VHY4_9BACT</name>
<evidence type="ECO:0000313" key="8">
    <source>
        <dbReference type="Proteomes" id="UP000297031"/>
    </source>
</evidence>
<dbReference type="HAMAP" id="MF_00002">
    <property type="entry name" value="Asp_carb_tr_reg"/>
    <property type="match status" value="1"/>
</dbReference>
<dbReference type="InterPro" id="IPR020545">
    <property type="entry name" value="Asp_carbamoyltransf_reg_N"/>
</dbReference>
<keyword evidence="1 4" id="KW-0479">Metal-binding</keyword>
<dbReference type="Pfam" id="PF02748">
    <property type="entry name" value="PyrI_C"/>
    <property type="match status" value="1"/>
</dbReference>
<gene>
    <name evidence="4" type="primary">pyrI</name>
    <name evidence="7" type="ORF">E7746_03750</name>
</gene>
<evidence type="ECO:0000313" key="7">
    <source>
        <dbReference type="EMBL" id="QCD35056.1"/>
    </source>
</evidence>
<dbReference type="RefSeq" id="WP_136409881.1">
    <property type="nucleotide sequence ID" value="NZ_CP039393.1"/>
</dbReference>
<dbReference type="Gene3D" id="2.30.30.20">
    <property type="entry name" value="Aspartate carbamoyltransferase regulatory subunit, C-terminal domain"/>
    <property type="match status" value="1"/>
</dbReference>
<dbReference type="SUPFAM" id="SSF57825">
    <property type="entry name" value="Aspartate carbamoyltransferase, Regulatory-chain, C-terminal domain"/>
    <property type="match status" value="1"/>
</dbReference>
<dbReference type="OrthoDB" id="5599321at2"/>
<feature type="binding site" evidence="4">
    <location>
        <position position="115"/>
    </location>
    <ligand>
        <name>Zn(2+)</name>
        <dbReference type="ChEBI" id="CHEBI:29105"/>
    </ligand>
</feature>
<evidence type="ECO:0000259" key="6">
    <source>
        <dbReference type="Pfam" id="PF02748"/>
    </source>
</evidence>
<feature type="binding site" evidence="4">
    <location>
        <position position="138"/>
    </location>
    <ligand>
        <name>Zn(2+)</name>
        <dbReference type="ChEBI" id="CHEBI:29105"/>
    </ligand>
</feature>
<dbReference type="SUPFAM" id="SSF54893">
    <property type="entry name" value="Aspartate carbamoyltransferase, Regulatory-chain, N-terminal domain"/>
    <property type="match status" value="1"/>
</dbReference>
<dbReference type="GO" id="GO:0006207">
    <property type="term" value="P:'de novo' pyrimidine nucleobase biosynthetic process"/>
    <property type="evidence" value="ECO:0007669"/>
    <property type="project" value="InterPro"/>
</dbReference>
<evidence type="ECO:0000256" key="3">
    <source>
        <dbReference type="ARBA" id="ARBA00022975"/>
    </source>
</evidence>
<dbReference type="GO" id="GO:0016740">
    <property type="term" value="F:transferase activity"/>
    <property type="evidence" value="ECO:0007669"/>
    <property type="project" value="UniProtKB-KW"/>
</dbReference>
<evidence type="ECO:0000259" key="5">
    <source>
        <dbReference type="Pfam" id="PF01948"/>
    </source>
</evidence>